<comment type="similarity">
    <text evidence="1">Belongs to the FldB/FldC dehydratase alpha/beta subunit family.</text>
</comment>
<sequence length="425" mass="48837">MTSTYVPLESTKFATNHQREWAKGLQAQITSGAKYAFVNADTPHELFHYMDVPLVTNQWWSAIIAAKQLSEYYFDYMETLGFHDRLARYSSLPLIAELEGDRERQPWGGLPKPSILCARQSADDHQKIFSLWAERTGAPLFLLSSPAVPDPHPEWWRLARSDWESFYGSDRLDLMVAEFEALVEELEKLTGRPFDHDGFARYMEAINEQERIFEEASEILASAPRSPIRISEQIPNVMIPQWHRGSEWALSHARRFRDELAERVRAGSAVVENERIRMMWIGAGLWFDTSFYSAFEESHGAVFAWSMYLPFAADGYIREIKGDPLRALAARVSAMNEQLHQPPWVNSWLVEQAKKYRIDVALMLIPEHDRFSGHGSLFAKKALEEAGVRVIEVWSDMVDKRQWNRDEMVARVSAVLDAVLAEKGV</sequence>
<evidence type="ECO:0000313" key="3">
    <source>
        <dbReference type="Proteomes" id="UP001597373"/>
    </source>
</evidence>
<proteinExistence type="inferred from homology"/>
<evidence type="ECO:0000256" key="1">
    <source>
        <dbReference type="ARBA" id="ARBA00005806"/>
    </source>
</evidence>
<dbReference type="PANTHER" id="PTHR30548:SF1">
    <property type="entry name" value="DEHYDRATASE SUBUNIT MJ0007-RELATED"/>
    <property type="match status" value="1"/>
</dbReference>
<organism evidence="2 3">
    <name type="scientific">Chelativorans composti</name>
    <dbReference type="NCBI Taxonomy" id="768533"/>
    <lineage>
        <taxon>Bacteria</taxon>
        <taxon>Pseudomonadati</taxon>
        <taxon>Pseudomonadota</taxon>
        <taxon>Alphaproteobacteria</taxon>
        <taxon>Hyphomicrobiales</taxon>
        <taxon>Phyllobacteriaceae</taxon>
        <taxon>Chelativorans</taxon>
    </lineage>
</organism>
<comment type="caution">
    <text evidence="2">The sequence shown here is derived from an EMBL/GenBank/DDBJ whole genome shotgun (WGS) entry which is preliminary data.</text>
</comment>
<name>A0ABW5DFP6_9HYPH</name>
<keyword evidence="3" id="KW-1185">Reference proteome</keyword>
<dbReference type="Pfam" id="PF06050">
    <property type="entry name" value="HGD-D"/>
    <property type="match status" value="1"/>
</dbReference>
<dbReference type="EMBL" id="JBHUIR010000005">
    <property type="protein sequence ID" value="MFD2258441.1"/>
    <property type="molecule type" value="Genomic_DNA"/>
</dbReference>
<accession>A0ABW5DFP6</accession>
<dbReference type="PANTHER" id="PTHR30548">
    <property type="entry name" value="2-HYDROXYGLUTARYL-COA DEHYDRATASE, D-COMPONENT-RELATED"/>
    <property type="match status" value="1"/>
</dbReference>
<dbReference type="RefSeq" id="WP_345099970.1">
    <property type="nucleotide sequence ID" value="NZ_BAABGS010000073.1"/>
</dbReference>
<dbReference type="Proteomes" id="UP001597373">
    <property type="component" value="Unassembled WGS sequence"/>
</dbReference>
<reference evidence="3" key="1">
    <citation type="journal article" date="2019" name="Int. J. Syst. Evol. Microbiol.">
        <title>The Global Catalogue of Microorganisms (GCM) 10K type strain sequencing project: providing services to taxonomists for standard genome sequencing and annotation.</title>
        <authorList>
            <consortium name="The Broad Institute Genomics Platform"/>
            <consortium name="The Broad Institute Genome Sequencing Center for Infectious Disease"/>
            <person name="Wu L."/>
            <person name="Ma J."/>
        </authorList>
    </citation>
    <scope>NUCLEOTIDE SEQUENCE [LARGE SCALE GENOMIC DNA]</scope>
    <source>
        <strain evidence="3">KCTC 23707</strain>
    </source>
</reference>
<dbReference type="InterPro" id="IPR010327">
    <property type="entry name" value="FldB/FldC_alpha/beta"/>
</dbReference>
<gene>
    <name evidence="2" type="ORF">ACFSMZ_01480</name>
</gene>
<dbReference type="Gene3D" id="3.40.50.11900">
    <property type="match status" value="1"/>
</dbReference>
<protein>
    <submittedName>
        <fullName evidence="2">2-hydroxyacyl-CoA dehydratase family protein</fullName>
    </submittedName>
</protein>
<evidence type="ECO:0000313" key="2">
    <source>
        <dbReference type="EMBL" id="MFD2258441.1"/>
    </source>
</evidence>